<dbReference type="GO" id="GO:0016491">
    <property type="term" value="F:oxidoreductase activity"/>
    <property type="evidence" value="ECO:0007669"/>
    <property type="project" value="UniProtKB-KW"/>
</dbReference>
<evidence type="ECO:0000256" key="1">
    <source>
        <dbReference type="ARBA" id="ARBA00023002"/>
    </source>
</evidence>
<keyword evidence="4" id="KW-1185">Reference proteome</keyword>
<proteinExistence type="predicted"/>
<dbReference type="InterPro" id="IPR036812">
    <property type="entry name" value="NAD(P)_OxRdtase_dom_sf"/>
</dbReference>
<dbReference type="Gene3D" id="3.20.20.100">
    <property type="entry name" value="NADP-dependent oxidoreductase domain"/>
    <property type="match status" value="1"/>
</dbReference>
<dbReference type="RefSeq" id="WP_169079510.1">
    <property type="nucleotide sequence ID" value="NZ_JAAIIF010000008.1"/>
</dbReference>
<dbReference type="FunFam" id="3.20.20.100:FF:000004">
    <property type="entry name" value="Oxidoreductase, aldo/keto reductase"/>
    <property type="match status" value="1"/>
</dbReference>
<comment type="caution">
    <text evidence="3">The sequence shown here is derived from an EMBL/GenBank/DDBJ whole genome shotgun (WGS) entry which is preliminary data.</text>
</comment>
<dbReference type="Proteomes" id="UP000529710">
    <property type="component" value="Unassembled WGS sequence"/>
</dbReference>
<evidence type="ECO:0000259" key="2">
    <source>
        <dbReference type="Pfam" id="PF00248"/>
    </source>
</evidence>
<dbReference type="AlphaFoldDB" id="A0A7Y0ETD8"/>
<accession>A0A7Y0ETD8</accession>
<name>A0A7Y0ETD8_9BIFI</name>
<dbReference type="PANTHER" id="PTHR43364">
    <property type="entry name" value="NADH-SPECIFIC METHYLGLYOXAL REDUCTASE-RELATED"/>
    <property type="match status" value="1"/>
</dbReference>
<dbReference type="InterPro" id="IPR020471">
    <property type="entry name" value="AKR"/>
</dbReference>
<dbReference type="PRINTS" id="PR00069">
    <property type="entry name" value="ALDKETRDTASE"/>
</dbReference>
<dbReference type="EMBL" id="JAAIIF010000008">
    <property type="protein sequence ID" value="NMM96068.1"/>
    <property type="molecule type" value="Genomic_DNA"/>
</dbReference>
<dbReference type="InterPro" id="IPR050523">
    <property type="entry name" value="AKR_Detox_Biosynth"/>
</dbReference>
<feature type="domain" description="NADP-dependent oxidoreductase" evidence="2">
    <location>
        <begin position="18"/>
        <end position="313"/>
    </location>
</feature>
<dbReference type="SUPFAM" id="SSF51430">
    <property type="entry name" value="NAD(P)-linked oxidoreductase"/>
    <property type="match status" value="1"/>
</dbReference>
<sequence>MTDMSYAPLGWSGIRVSKVCLGGMSFGKASPQFHQWTIDADTTEQVIGHAYDRGVNFIDTANCYAFGTSEEYIGKALRNLGIPRDKVILASKVYFNDGHLSRKAIEREIDGTLKRLGTDYLDLYIIHRFDYGTPAEETMETLDGLVRAGKVRALGASEMYAYQFHNLQAMAEANGWTKFTSMQCHYNLLYREDEREMIPVCRQYNVALTPYSPMASGHLTHPTWDSDSKRGTTDGTMRNKYDQARAQDMPIIERVHELAERFGVPMARIALAWHWAKGVTAPIVGCSKAQRVDDAVEALGIQLNESDIAYLEEPYTAHELVGPLARPGERALAGTLTPTLKENTK</sequence>
<evidence type="ECO:0000313" key="3">
    <source>
        <dbReference type="EMBL" id="NMM96068.1"/>
    </source>
</evidence>
<gene>
    <name evidence="3" type="ORF">G1C98_0804</name>
</gene>
<evidence type="ECO:0000313" key="4">
    <source>
        <dbReference type="Proteomes" id="UP000529710"/>
    </source>
</evidence>
<dbReference type="PANTHER" id="PTHR43364:SF4">
    <property type="entry name" value="NAD(P)-LINKED OXIDOREDUCTASE SUPERFAMILY PROTEIN"/>
    <property type="match status" value="1"/>
</dbReference>
<keyword evidence="1" id="KW-0560">Oxidoreductase</keyword>
<organism evidence="3 4">
    <name type="scientific">Bifidobacterium erythrocebi</name>
    <dbReference type="NCBI Taxonomy" id="2675325"/>
    <lineage>
        <taxon>Bacteria</taxon>
        <taxon>Bacillati</taxon>
        <taxon>Actinomycetota</taxon>
        <taxon>Actinomycetes</taxon>
        <taxon>Bifidobacteriales</taxon>
        <taxon>Bifidobacteriaceae</taxon>
        <taxon>Bifidobacterium</taxon>
    </lineage>
</organism>
<dbReference type="CDD" id="cd19079">
    <property type="entry name" value="AKR_EcYajO-like"/>
    <property type="match status" value="1"/>
</dbReference>
<protein>
    <submittedName>
        <fullName evidence="3">Oxidoreductase</fullName>
    </submittedName>
</protein>
<reference evidence="3 4" key="1">
    <citation type="submission" date="2020-02" db="EMBL/GenBank/DDBJ databases">
        <title>Characterization of phylogenetic diversity of novel bifidobacterial species isolated in Czech ZOOs.</title>
        <authorList>
            <person name="Lugli G.A."/>
            <person name="Vera N.B."/>
            <person name="Ventura M."/>
        </authorList>
    </citation>
    <scope>NUCLEOTIDE SEQUENCE [LARGE SCALE GENOMIC DNA]</scope>
    <source>
        <strain evidence="3 4">DSM 109960</strain>
    </source>
</reference>
<dbReference type="Pfam" id="PF00248">
    <property type="entry name" value="Aldo_ket_red"/>
    <property type="match status" value="1"/>
</dbReference>
<dbReference type="GO" id="GO:0005829">
    <property type="term" value="C:cytosol"/>
    <property type="evidence" value="ECO:0007669"/>
    <property type="project" value="UniProtKB-ARBA"/>
</dbReference>
<dbReference type="InterPro" id="IPR023210">
    <property type="entry name" value="NADP_OxRdtase_dom"/>
</dbReference>